<dbReference type="PANTHER" id="PTHR21090:SF5">
    <property type="entry name" value="PENTAFUNCTIONAL AROM POLYPEPTIDE"/>
    <property type="match status" value="1"/>
</dbReference>
<dbReference type="InterPro" id="IPR013792">
    <property type="entry name" value="RNA3'P_cycl/enolpyr_Trfase_a/b"/>
</dbReference>
<feature type="region of interest" description="Disordered" evidence="2">
    <location>
        <begin position="409"/>
        <end position="447"/>
    </location>
</feature>
<feature type="domain" description="Enolpyruvate transferase" evidence="3">
    <location>
        <begin position="29"/>
        <end position="92"/>
    </location>
</feature>
<protein>
    <submittedName>
        <fullName evidence="4">3-phosphoshikimate 1-carboxyvinyltransferase</fullName>
    </submittedName>
</protein>
<evidence type="ECO:0000313" key="4">
    <source>
        <dbReference type="EMBL" id="WTP48359.1"/>
    </source>
</evidence>
<evidence type="ECO:0000256" key="1">
    <source>
        <dbReference type="ARBA" id="ARBA00022679"/>
    </source>
</evidence>
<evidence type="ECO:0000256" key="2">
    <source>
        <dbReference type="SAM" id="MobiDB-lite"/>
    </source>
</evidence>
<accession>A0ABZ1JBA9</accession>
<reference evidence="4" key="1">
    <citation type="submission" date="2022-10" db="EMBL/GenBank/DDBJ databases">
        <title>The complete genomes of actinobacterial strains from the NBC collection.</title>
        <authorList>
            <person name="Joergensen T.S."/>
            <person name="Alvarez Arevalo M."/>
            <person name="Sterndorff E.B."/>
            <person name="Faurdal D."/>
            <person name="Vuksanovic O."/>
            <person name="Mourched A.-S."/>
            <person name="Charusanti P."/>
            <person name="Shaw S."/>
            <person name="Blin K."/>
            <person name="Weber T."/>
        </authorList>
    </citation>
    <scope>NUCLEOTIDE SEQUENCE</scope>
    <source>
        <strain evidence="4">NBC_00189</strain>
    </source>
</reference>
<dbReference type="Gene3D" id="3.65.10.10">
    <property type="entry name" value="Enolpyruvate transferase domain"/>
    <property type="match status" value="2"/>
</dbReference>
<dbReference type="InterPro" id="IPR023193">
    <property type="entry name" value="EPSP_synthase_CS"/>
</dbReference>
<dbReference type="SUPFAM" id="SSF55205">
    <property type="entry name" value="EPT/RTPC-like"/>
    <property type="match status" value="1"/>
</dbReference>
<dbReference type="Pfam" id="PF00275">
    <property type="entry name" value="EPSP_synthase"/>
    <property type="match status" value="2"/>
</dbReference>
<proteinExistence type="predicted"/>
<sequence>MLEVKGHDRPATISPDLVVEGGRTSAAATAVQVPGDKSVSHRALLAALLPGAPRGLTIRNANLGGAVRALLPALRALGLDTLVEGDVLTVRRAAPVPQEVRPHHGIPHWPDGITQGPDGIPYLETAGSSAAARLLIGVLAGIGRGAVVDGDEVLRHRPMDWIVTPLNELGAEIRYLGHPGRLPVLVGGRVHRSRRVELAVGSAQARSAVLLGAVAAGVPAELCHPVRSRDHTERMLAAFGARLTEGPGVVGYDGGPCSVPSDIEVPGDPSLAAYPVAAHLLRGDGGELRIPGVCLNPTRTGFFDVLRRAGAAIDYQDLRTTAGGEPVGTVVSRAGLDGVRAVTADDPGTLHALIDEVPLLAAVATRLPGTSRIRCAGELRFKETDRLITTARMATAFGARVTVEPDGLTVHGRGADGPTVNGPTGDGLWAGGPRVSGPREGGPREGGSAVLSARTVPGFEDHRIAMAAATLATALPGRTTITGGACHTTSFPGFTDVLRAVGAAIHEVTL</sequence>
<organism evidence="4 5">
    <name type="scientific">Streptomyces tauricus</name>
    <dbReference type="NCBI Taxonomy" id="68274"/>
    <lineage>
        <taxon>Bacteria</taxon>
        <taxon>Bacillati</taxon>
        <taxon>Actinomycetota</taxon>
        <taxon>Actinomycetes</taxon>
        <taxon>Kitasatosporales</taxon>
        <taxon>Streptomycetaceae</taxon>
        <taxon>Streptomyces</taxon>
        <taxon>Streptomyces aurantiacus group</taxon>
    </lineage>
</organism>
<dbReference type="EMBL" id="CP108133">
    <property type="protein sequence ID" value="WTP48359.1"/>
    <property type="molecule type" value="Genomic_DNA"/>
</dbReference>
<name>A0ABZ1JBA9_9ACTN</name>
<dbReference type="InterPro" id="IPR036968">
    <property type="entry name" value="Enolpyruvate_Tfrase_sf"/>
</dbReference>
<evidence type="ECO:0000313" key="5">
    <source>
        <dbReference type="Proteomes" id="UP001432166"/>
    </source>
</evidence>
<dbReference type="RefSeq" id="WP_328937114.1">
    <property type="nucleotide sequence ID" value="NZ_CP108133.1"/>
</dbReference>
<feature type="domain" description="Enolpyruvate transferase" evidence="3">
    <location>
        <begin position="127"/>
        <end position="498"/>
    </location>
</feature>
<keyword evidence="5" id="KW-1185">Reference proteome</keyword>
<dbReference type="PROSITE" id="PS00885">
    <property type="entry name" value="EPSP_SYNTHASE_2"/>
    <property type="match status" value="1"/>
</dbReference>
<dbReference type="InterPro" id="IPR001986">
    <property type="entry name" value="Enolpyruvate_Tfrase_dom"/>
</dbReference>
<dbReference type="PANTHER" id="PTHR21090">
    <property type="entry name" value="AROM/DEHYDROQUINATE SYNTHASE"/>
    <property type="match status" value="1"/>
</dbReference>
<dbReference type="Proteomes" id="UP001432166">
    <property type="component" value="Chromosome"/>
</dbReference>
<gene>
    <name evidence="4" type="ORF">OG288_08690</name>
</gene>
<evidence type="ECO:0000259" key="3">
    <source>
        <dbReference type="Pfam" id="PF00275"/>
    </source>
</evidence>
<keyword evidence="1" id="KW-0808">Transferase</keyword>